<organism evidence="3 4">
    <name type="scientific">Lysobacter koreensis</name>
    <dbReference type="NCBI Taxonomy" id="266122"/>
    <lineage>
        <taxon>Bacteria</taxon>
        <taxon>Pseudomonadati</taxon>
        <taxon>Pseudomonadota</taxon>
        <taxon>Gammaproteobacteria</taxon>
        <taxon>Lysobacterales</taxon>
        <taxon>Lysobacteraceae</taxon>
        <taxon>Lysobacter</taxon>
    </lineage>
</organism>
<gene>
    <name evidence="3" type="ORF">ACFQZQ_00600</name>
</gene>
<evidence type="ECO:0000313" key="3">
    <source>
        <dbReference type="EMBL" id="MFD0737791.1"/>
    </source>
</evidence>
<sequence length="278" mass="30663">MPAPDPPLPAPPPARLREQQFELTHHLRDPGANAAPPGIEDRRLAIYRDLLFNNIQDLLAANFPVIRQLLGDERWPQLVRSFYREHRCQTPLFTQIAREFLRFLETHEDAAPDLPFLAELAHYEWVELALQISEASTADVDHDPDGDLLEAAPLVSPLAWPLAYQWPVHRLGPDHAPPSPPETPTLLLLRREPDGNVRFSELSPLAFRLLQRLGEAPELSGRAQLQALALEAGSAEVAAFLEQGGALLEQMRASGVILGTLSVARESPPAPNATSSGT</sequence>
<feature type="domain" description="NGO1945-like C-terminal" evidence="2">
    <location>
        <begin position="156"/>
        <end position="252"/>
    </location>
</feature>
<dbReference type="EMBL" id="JBHTIH010000002">
    <property type="protein sequence ID" value="MFD0737791.1"/>
    <property type="molecule type" value="Genomic_DNA"/>
</dbReference>
<name>A0ABW2YI45_9GAMM</name>
<dbReference type="InterPro" id="IPR054098">
    <property type="entry name" value="NGO1945-like_C"/>
</dbReference>
<keyword evidence="4" id="KW-1185">Reference proteome</keyword>
<dbReference type="Proteomes" id="UP001597090">
    <property type="component" value="Unassembled WGS sequence"/>
</dbReference>
<dbReference type="InterPro" id="IPR018640">
    <property type="entry name" value="DUF2063"/>
</dbReference>
<dbReference type="InterPro" id="IPR044922">
    <property type="entry name" value="DUF2063_N_sf"/>
</dbReference>
<evidence type="ECO:0000259" key="1">
    <source>
        <dbReference type="Pfam" id="PF09836"/>
    </source>
</evidence>
<dbReference type="Pfam" id="PF22106">
    <property type="entry name" value="NGO1945_C"/>
    <property type="match status" value="1"/>
</dbReference>
<dbReference type="RefSeq" id="WP_386810754.1">
    <property type="nucleotide sequence ID" value="NZ_JBHTIH010000002.1"/>
</dbReference>
<accession>A0ABW2YI45</accession>
<protein>
    <submittedName>
        <fullName evidence="3">DUF2063 domain-containing protein</fullName>
    </submittedName>
</protein>
<comment type="caution">
    <text evidence="3">The sequence shown here is derived from an EMBL/GenBank/DDBJ whole genome shotgun (WGS) entry which is preliminary data.</text>
</comment>
<evidence type="ECO:0000259" key="2">
    <source>
        <dbReference type="Pfam" id="PF22106"/>
    </source>
</evidence>
<dbReference type="Gene3D" id="3.90.930.50">
    <property type="match status" value="1"/>
</dbReference>
<dbReference type="Pfam" id="PF09836">
    <property type="entry name" value="DUF2063"/>
    <property type="match status" value="1"/>
</dbReference>
<feature type="domain" description="Putative DNA-binding" evidence="1">
    <location>
        <begin position="19"/>
        <end position="104"/>
    </location>
</feature>
<evidence type="ECO:0000313" key="4">
    <source>
        <dbReference type="Proteomes" id="UP001597090"/>
    </source>
</evidence>
<proteinExistence type="predicted"/>
<dbReference type="Gene3D" id="1.10.150.690">
    <property type="entry name" value="DUF2063"/>
    <property type="match status" value="1"/>
</dbReference>
<reference evidence="4" key="1">
    <citation type="journal article" date="2019" name="Int. J. Syst. Evol. Microbiol.">
        <title>The Global Catalogue of Microorganisms (GCM) 10K type strain sequencing project: providing services to taxonomists for standard genome sequencing and annotation.</title>
        <authorList>
            <consortium name="The Broad Institute Genomics Platform"/>
            <consortium name="The Broad Institute Genome Sequencing Center for Infectious Disease"/>
            <person name="Wu L."/>
            <person name="Ma J."/>
        </authorList>
    </citation>
    <scope>NUCLEOTIDE SEQUENCE [LARGE SCALE GENOMIC DNA]</scope>
    <source>
        <strain evidence="4">CCUG 55491</strain>
    </source>
</reference>